<reference evidence="2" key="1">
    <citation type="submission" date="2021-06" db="EMBL/GenBank/DDBJ databases">
        <authorList>
            <person name="Kallberg Y."/>
            <person name="Tangrot J."/>
            <person name="Rosling A."/>
        </authorList>
    </citation>
    <scope>NUCLEOTIDE SEQUENCE</scope>
    <source>
        <strain evidence="2">MA453B</strain>
    </source>
</reference>
<dbReference type="PANTHER" id="PTHR15600">
    <property type="entry name" value="SACSIN"/>
    <property type="match status" value="1"/>
</dbReference>
<dbReference type="Proteomes" id="UP000789405">
    <property type="component" value="Unassembled WGS sequence"/>
</dbReference>
<dbReference type="Gene3D" id="3.30.710.10">
    <property type="entry name" value="Potassium Channel Kv1.1, Chain A"/>
    <property type="match status" value="1"/>
</dbReference>
<feature type="domain" description="BTB" evidence="1">
    <location>
        <begin position="816"/>
        <end position="884"/>
    </location>
</feature>
<dbReference type="SMART" id="SM00225">
    <property type="entry name" value="BTB"/>
    <property type="match status" value="1"/>
</dbReference>
<name>A0A9N8VYL0_9GLOM</name>
<dbReference type="GO" id="GO:0030544">
    <property type="term" value="F:Hsp70 protein binding"/>
    <property type="evidence" value="ECO:0007669"/>
    <property type="project" value="TreeGrafter"/>
</dbReference>
<proteinExistence type="predicted"/>
<dbReference type="InterPro" id="IPR000210">
    <property type="entry name" value="BTB/POZ_dom"/>
</dbReference>
<evidence type="ECO:0000313" key="3">
    <source>
        <dbReference type="Proteomes" id="UP000789405"/>
    </source>
</evidence>
<accession>A0A9N8VYL0</accession>
<gene>
    <name evidence="2" type="ORF">DERYTH_LOCUS1454</name>
</gene>
<protein>
    <submittedName>
        <fullName evidence="2">27945_t:CDS:1</fullName>
    </submittedName>
</protein>
<evidence type="ECO:0000259" key="1">
    <source>
        <dbReference type="PROSITE" id="PS50097"/>
    </source>
</evidence>
<dbReference type="SUPFAM" id="SSF54695">
    <property type="entry name" value="POZ domain"/>
    <property type="match status" value="1"/>
</dbReference>
<sequence length="1046" mass="122392">MSLQDFDELFTQNFSVIKNDFSLAMKDPDDYWIADFLDLYGYRIEKSSSIEFSNFVTPKIVRDIIRNKELHLPPNCRSLADRNAYIILLLRFVLRDNAFTELTGVPLVPVNSISYSAFGTQQYYLAHPSDLQFFPTVGCFVLITEELPDDIKSIFESSEFQSANKIKKLDLNGFYCLFRHELPHAPIRDWDPDTTTTFLNRRWLENLWERISQFVNQDLKLLGNYPLIPIITTTYNNHHIYELISVKNDLPILRFPKRKDNVTDVLKKLGILFTEESRIDTMKIFIWDWNLSMVIKAIDKSCSINKISIDSLFQQHICDDEKDNLREYIVTNFCDIYRKDRFIDASVKDILRQLPIWPTYSADGSYIAAYCGCLVPHGLPYFQANLSSSKTNYINYKNPDEKILLKRLDVVESSYIHYLFCIFKNLDCIRPDDPEYLEFLKEFLRLPPQLHPNWLSEYRFIPNSTKTELRFARELYDDRVLLFNAVFAGSDVFIAPELRCGWLSKGLVGLGFHDRVDDDTFIRLALEIQHLYNSPSPPSDLFDRARMLVLHFYYNVDDLNFTCNRWDVLKSINFIPSKPVDYPYLETARFKTPKLCSFNSLRLPKHMKLCWTQCAFYDDPVIPPESVLNIHIDLGELFFHDVMGHLTAIKENIVDKQSDEWKGHGAPELLFTIINGLYEWLEDNLLLMKRIGEIGEQWFIGDLKSSLQKNSTIFLNGDDPFDLKNWTSATNLVLNIDIDVDCYKKAASKNLSSYCNLLQLCGAYNFNPATPTNFDVPHTALRRDYIVNRFCKYVDLDVTRNSQNFSHSNTGLERFHDIFFNIRDELIGTSRFLLAATCPHFERAFCAGTLESKLGEHVFLPRVDDIHPDAFRVLLKYLYGKDLSDIMNEIRYEPGPDEDEISFYFNRYIELLKYAQLYELNDLALSVQHQIIQDRLVLPQNIVEIWEWCQNTEITAPYLAEYCEKCIRDNTELLFDLRLHDIEQDIPDKKQRAAAIVELEGKFWRWRELNSLKDMSPPIYYDEDPPITFDNESGWGRECSSALEWI</sequence>
<dbReference type="InterPro" id="IPR011333">
    <property type="entry name" value="SKP1/BTB/POZ_sf"/>
</dbReference>
<dbReference type="CDD" id="cd18186">
    <property type="entry name" value="BTB_POZ_ZBTB_KLHL-like"/>
    <property type="match status" value="1"/>
</dbReference>
<dbReference type="AlphaFoldDB" id="A0A9N8VYL0"/>
<dbReference type="Pfam" id="PF00651">
    <property type="entry name" value="BTB"/>
    <property type="match status" value="1"/>
</dbReference>
<evidence type="ECO:0000313" key="2">
    <source>
        <dbReference type="EMBL" id="CAG8470966.1"/>
    </source>
</evidence>
<dbReference type="PANTHER" id="PTHR15600:SF42">
    <property type="entry name" value="SACSIN"/>
    <property type="match status" value="1"/>
</dbReference>
<dbReference type="OrthoDB" id="6359816at2759"/>
<keyword evidence="3" id="KW-1185">Reference proteome</keyword>
<comment type="caution">
    <text evidence="2">The sequence shown here is derived from an EMBL/GenBank/DDBJ whole genome shotgun (WGS) entry which is preliminary data.</text>
</comment>
<dbReference type="PROSITE" id="PS50097">
    <property type="entry name" value="BTB"/>
    <property type="match status" value="1"/>
</dbReference>
<dbReference type="InterPro" id="IPR052972">
    <property type="entry name" value="Sacsin_chaperone_reg"/>
</dbReference>
<dbReference type="EMBL" id="CAJVPY010000406">
    <property type="protein sequence ID" value="CAG8470966.1"/>
    <property type="molecule type" value="Genomic_DNA"/>
</dbReference>
<organism evidence="2 3">
    <name type="scientific">Dentiscutata erythropus</name>
    <dbReference type="NCBI Taxonomy" id="1348616"/>
    <lineage>
        <taxon>Eukaryota</taxon>
        <taxon>Fungi</taxon>
        <taxon>Fungi incertae sedis</taxon>
        <taxon>Mucoromycota</taxon>
        <taxon>Glomeromycotina</taxon>
        <taxon>Glomeromycetes</taxon>
        <taxon>Diversisporales</taxon>
        <taxon>Gigasporaceae</taxon>
        <taxon>Dentiscutata</taxon>
    </lineage>
</organism>